<dbReference type="AlphaFoldDB" id="A0A4C1SZ98"/>
<sequence length="113" mass="12293">MLGPLVWHSFSYGRKQTLHSETVEPVGIELETEDLALKPGANLREQHEDTDHTLGIHIPAAVGPDRNVHPSRSYVAVKNLIRPAFVPSINNWRSSTADKSASGGADICETGPK</sequence>
<comment type="caution">
    <text evidence="2">The sequence shown here is derived from an EMBL/GenBank/DDBJ whole genome shotgun (WGS) entry which is preliminary data.</text>
</comment>
<keyword evidence="3" id="KW-1185">Reference proteome</keyword>
<gene>
    <name evidence="2" type="ORF">EVAR_4628_1</name>
</gene>
<evidence type="ECO:0000313" key="3">
    <source>
        <dbReference type="Proteomes" id="UP000299102"/>
    </source>
</evidence>
<reference evidence="2 3" key="1">
    <citation type="journal article" date="2019" name="Commun. Biol.">
        <title>The bagworm genome reveals a unique fibroin gene that provides high tensile strength.</title>
        <authorList>
            <person name="Kono N."/>
            <person name="Nakamura H."/>
            <person name="Ohtoshi R."/>
            <person name="Tomita M."/>
            <person name="Numata K."/>
            <person name="Arakawa K."/>
        </authorList>
    </citation>
    <scope>NUCLEOTIDE SEQUENCE [LARGE SCALE GENOMIC DNA]</scope>
</reference>
<organism evidence="2 3">
    <name type="scientific">Eumeta variegata</name>
    <name type="common">Bagworm moth</name>
    <name type="synonym">Eumeta japonica</name>
    <dbReference type="NCBI Taxonomy" id="151549"/>
    <lineage>
        <taxon>Eukaryota</taxon>
        <taxon>Metazoa</taxon>
        <taxon>Ecdysozoa</taxon>
        <taxon>Arthropoda</taxon>
        <taxon>Hexapoda</taxon>
        <taxon>Insecta</taxon>
        <taxon>Pterygota</taxon>
        <taxon>Neoptera</taxon>
        <taxon>Endopterygota</taxon>
        <taxon>Lepidoptera</taxon>
        <taxon>Glossata</taxon>
        <taxon>Ditrysia</taxon>
        <taxon>Tineoidea</taxon>
        <taxon>Psychidae</taxon>
        <taxon>Oiketicinae</taxon>
        <taxon>Eumeta</taxon>
    </lineage>
</organism>
<evidence type="ECO:0000256" key="1">
    <source>
        <dbReference type="SAM" id="MobiDB-lite"/>
    </source>
</evidence>
<dbReference type="Proteomes" id="UP000299102">
    <property type="component" value="Unassembled WGS sequence"/>
</dbReference>
<accession>A0A4C1SZ98</accession>
<protein>
    <submittedName>
        <fullName evidence="2">Uncharacterized protein</fullName>
    </submittedName>
</protein>
<dbReference type="EMBL" id="BGZK01000022">
    <property type="protein sequence ID" value="GBP06508.1"/>
    <property type="molecule type" value="Genomic_DNA"/>
</dbReference>
<feature type="region of interest" description="Disordered" evidence="1">
    <location>
        <begin position="92"/>
        <end position="113"/>
    </location>
</feature>
<proteinExistence type="predicted"/>
<name>A0A4C1SZ98_EUMVA</name>
<evidence type="ECO:0000313" key="2">
    <source>
        <dbReference type="EMBL" id="GBP06508.1"/>
    </source>
</evidence>